<dbReference type="Pfam" id="PF00069">
    <property type="entry name" value="Pkinase"/>
    <property type="match status" value="1"/>
</dbReference>
<evidence type="ECO:0000256" key="3">
    <source>
        <dbReference type="ARBA" id="ARBA00022741"/>
    </source>
</evidence>
<dbReference type="PROSITE" id="PS50011">
    <property type="entry name" value="PROTEIN_KINASE_DOM"/>
    <property type="match status" value="1"/>
</dbReference>
<keyword evidence="2" id="KW-0808">Transferase</keyword>
<keyword evidence="1" id="KW-0723">Serine/threonine-protein kinase</keyword>
<evidence type="ECO:0000256" key="1">
    <source>
        <dbReference type="ARBA" id="ARBA00022527"/>
    </source>
</evidence>
<feature type="domain" description="Protein kinase" evidence="7">
    <location>
        <begin position="1"/>
        <end position="238"/>
    </location>
</feature>
<dbReference type="SUPFAM" id="SSF56112">
    <property type="entry name" value="Protein kinase-like (PK-like)"/>
    <property type="match status" value="1"/>
</dbReference>
<name>A0A7R9IKG4_9NEOP</name>
<sequence length="238" mass="25800">MRGERCWNATVGNSLASLPLPCVRETAAHRVTQGPHLGLAKSGGEPPLDRAWPWHGSVSRVAALACSLDNYVNPPVILLGIIYRDIKLENILLDNQGHIVLTDFGLSKDFLPHEKEQRAYSFCGTIEYMAPEVVRGGNTGHDIICNYTVGVKTYITLLLDMNSDPLDTSPPRCQSLWPATGAPKRGSEGGTGGGGGSKWGIFSSRAANSFNKTLNNIEISLEDRGCVECKGYFLRLGE</sequence>
<evidence type="ECO:0000313" key="8">
    <source>
        <dbReference type="EMBL" id="CAD7460077.1"/>
    </source>
</evidence>
<accession>A0A7R9IKG4</accession>
<dbReference type="GO" id="GO:0005524">
    <property type="term" value="F:ATP binding"/>
    <property type="evidence" value="ECO:0007669"/>
    <property type="project" value="UniProtKB-KW"/>
</dbReference>
<evidence type="ECO:0000259" key="7">
    <source>
        <dbReference type="PROSITE" id="PS50011"/>
    </source>
</evidence>
<evidence type="ECO:0000256" key="2">
    <source>
        <dbReference type="ARBA" id="ARBA00022679"/>
    </source>
</evidence>
<feature type="region of interest" description="Disordered" evidence="6">
    <location>
        <begin position="174"/>
        <end position="194"/>
    </location>
</feature>
<gene>
    <name evidence="8" type="ORF">TTEB3V08_LOCUS8021</name>
</gene>
<organism evidence="8">
    <name type="scientific">Timema tahoe</name>
    <dbReference type="NCBI Taxonomy" id="61484"/>
    <lineage>
        <taxon>Eukaryota</taxon>
        <taxon>Metazoa</taxon>
        <taxon>Ecdysozoa</taxon>
        <taxon>Arthropoda</taxon>
        <taxon>Hexapoda</taxon>
        <taxon>Insecta</taxon>
        <taxon>Pterygota</taxon>
        <taxon>Neoptera</taxon>
        <taxon>Polyneoptera</taxon>
        <taxon>Phasmatodea</taxon>
        <taxon>Timematodea</taxon>
        <taxon>Timematoidea</taxon>
        <taxon>Timematidae</taxon>
        <taxon>Timema</taxon>
    </lineage>
</organism>
<dbReference type="AlphaFoldDB" id="A0A7R9IKG4"/>
<evidence type="ECO:0000256" key="5">
    <source>
        <dbReference type="ARBA" id="ARBA00022840"/>
    </source>
</evidence>
<protein>
    <recommendedName>
        <fullName evidence="7">Protein kinase domain-containing protein</fullName>
    </recommendedName>
</protein>
<dbReference type="Gene3D" id="1.10.510.10">
    <property type="entry name" value="Transferase(Phosphotransferase) domain 1"/>
    <property type="match status" value="1"/>
</dbReference>
<evidence type="ECO:0000256" key="4">
    <source>
        <dbReference type="ARBA" id="ARBA00022777"/>
    </source>
</evidence>
<proteinExistence type="predicted"/>
<dbReference type="PANTHER" id="PTHR24351">
    <property type="entry name" value="RIBOSOMAL PROTEIN S6 KINASE"/>
    <property type="match status" value="1"/>
</dbReference>
<dbReference type="SMART" id="SM00220">
    <property type="entry name" value="S_TKc"/>
    <property type="match status" value="1"/>
</dbReference>
<keyword evidence="4" id="KW-0418">Kinase</keyword>
<keyword evidence="5" id="KW-0067">ATP-binding</keyword>
<dbReference type="InterPro" id="IPR011009">
    <property type="entry name" value="Kinase-like_dom_sf"/>
</dbReference>
<dbReference type="GO" id="GO:0004674">
    <property type="term" value="F:protein serine/threonine kinase activity"/>
    <property type="evidence" value="ECO:0007669"/>
    <property type="project" value="UniProtKB-KW"/>
</dbReference>
<dbReference type="EMBL" id="OE003374">
    <property type="protein sequence ID" value="CAD7460077.1"/>
    <property type="molecule type" value="Genomic_DNA"/>
</dbReference>
<evidence type="ECO:0000256" key="6">
    <source>
        <dbReference type="SAM" id="MobiDB-lite"/>
    </source>
</evidence>
<keyword evidence="3" id="KW-0547">Nucleotide-binding</keyword>
<dbReference type="InterPro" id="IPR008271">
    <property type="entry name" value="Ser/Thr_kinase_AS"/>
</dbReference>
<reference evidence="8" key="1">
    <citation type="submission" date="2020-11" db="EMBL/GenBank/DDBJ databases">
        <authorList>
            <person name="Tran Van P."/>
        </authorList>
    </citation>
    <scope>NUCLEOTIDE SEQUENCE</scope>
</reference>
<dbReference type="PROSITE" id="PS00108">
    <property type="entry name" value="PROTEIN_KINASE_ST"/>
    <property type="match status" value="1"/>
</dbReference>
<dbReference type="InterPro" id="IPR000719">
    <property type="entry name" value="Prot_kinase_dom"/>
</dbReference>